<name>A0A9X2YPT6_9MYCO</name>
<sequence>MRLTASALLGGAGGLFSDAAPLHSASLHIDESADVPRGTRFLTPGRRFDVDVRMSDGQGHSSARTVCIKIPDIYGVGRDQDFLMASSADGVPIHHAVLPVERPDTQLYSSLWLYLAGLQPVVFGLRANHVTHDEGLAQGDRFDFLVCGAVSRFRRIGELTIDGQPRQSALRFTARNAGGGIRALPPALFYRG</sequence>
<gene>
    <name evidence="1" type="ORF">H7K45_21955</name>
</gene>
<organism evidence="1 2">
    <name type="scientific">Mycobacterium yunnanensis</name>
    <dbReference type="NCBI Taxonomy" id="368477"/>
    <lineage>
        <taxon>Bacteria</taxon>
        <taxon>Bacillati</taxon>
        <taxon>Actinomycetota</taxon>
        <taxon>Actinomycetes</taxon>
        <taxon>Mycobacteriales</taxon>
        <taxon>Mycobacteriaceae</taxon>
        <taxon>Mycobacterium</taxon>
    </lineage>
</organism>
<keyword evidence="2" id="KW-1185">Reference proteome</keyword>
<accession>A0A9X2YPT6</accession>
<protein>
    <submittedName>
        <fullName evidence="1">Uncharacterized protein</fullName>
    </submittedName>
</protein>
<reference evidence="1" key="2">
    <citation type="journal article" date="2022" name="BMC Genomics">
        <title>Comparative genome analysis of mycobacteria focusing on tRNA and non-coding RNA.</title>
        <authorList>
            <person name="Behra P.R.K."/>
            <person name="Pettersson B.M.F."/>
            <person name="Ramesh M."/>
            <person name="Das S."/>
            <person name="Dasgupta S."/>
            <person name="Kirsebom L.A."/>
        </authorList>
    </citation>
    <scope>NUCLEOTIDE SEQUENCE</scope>
    <source>
        <strain evidence="1">DSM 44838</strain>
    </source>
</reference>
<proteinExistence type="predicted"/>
<evidence type="ECO:0000313" key="1">
    <source>
        <dbReference type="EMBL" id="MCV7423223.1"/>
    </source>
</evidence>
<evidence type="ECO:0000313" key="2">
    <source>
        <dbReference type="Proteomes" id="UP001141629"/>
    </source>
</evidence>
<comment type="caution">
    <text evidence="1">The sequence shown here is derived from an EMBL/GenBank/DDBJ whole genome shotgun (WGS) entry which is preliminary data.</text>
</comment>
<reference evidence="1" key="1">
    <citation type="submission" date="2020-07" db="EMBL/GenBank/DDBJ databases">
        <authorList>
            <person name="Pettersson B.M.F."/>
            <person name="Behra P.R.K."/>
            <person name="Ramesh M."/>
            <person name="Das S."/>
            <person name="Dasgupta S."/>
            <person name="Kirsebom L.A."/>
        </authorList>
    </citation>
    <scope>NUCLEOTIDE SEQUENCE</scope>
    <source>
        <strain evidence="1">DSM 44838</strain>
    </source>
</reference>
<dbReference type="RefSeq" id="WP_263998108.1">
    <property type="nucleotide sequence ID" value="NZ_JACKVK010000011.1"/>
</dbReference>
<dbReference type="EMBL" id="JACKVK010000011">
    <property type="protein sequence ID" value="MCV7423223.1"/>
    <property type="molecule type" value="Genomic_DNA"/>
</dbReference>
<dbReference type="Proteomes" id="UP001141629">
    <property type="component" value="Unassembled WGS sequence"/>
</dbReference>
<dbReference type="AlphaFoldDB" id="A0A9X2YPT6"/>